<dbReference type="Proteomes" id="UP000570361">
    <property type="component" value="Unassembled WGS sequence"/>
</dbReference>
<organism evidence="1 2">
    <name type="scientific">Paenibacillus phyllosphaerae</name>
    <dbReference type="NCBI Taxonomy" id="274593"/>
    <lineage>
        <taxon>Bacteria</taxon>
        <taxon>Bacillati</taxon>
        <taxon>Bacillota</taxon>
        <taxon>Bacilli</taxon>
        <taxon>Bacillales</taxon>
        <taxon>Paenibacillaceae</taxon>
        <taxon>Paenibacillus</taxon>
    </lineage>
</organism>
<protein>
    <submittedName>
        <fullName evidence="1">Uncharacterized protein</fullName>
    </submittedName>
</protein>
<name>A0A7W5B206_9BACL</name>
<sequence>MNKPTIAAELIIEQLQISSKCFEVWKELNLSADMPDADGDSEAI</sequence>
<proteinExistence type="predicted"/>
<dbReference type="RefSeq" id="WP_281378853.1">
    <property type="nucleotide sequence ID" value="NZ_JACHXK010000015.1"/>
</dbReference>
<comment type="caution">
    <text evidence="1">The sequence shown here is derived from an EMBL/GenBank/DDBJ whole genome shotgun (WGS) entry which is preliminary data.</text>
</comment>
<gene>
    <name evidence="1" type="ORF">FHS18_005000</name>
</gene>
<accession>A0A7W5B206</accession>
<keyword evidence="2" id="KW-1185">Reference proteome</keyword>
<evidence type="ECO:0000313" key="1">
    <source>
        <dbReference type="EMBL" id="MBB3112898.1"/>
    </source>
</evidence>
<dbReference type="AlphaFoldDB" id="A0A7W5B206"/>
<dbReference type="EMBL" id="JACHXK010000015">
    <property type="protein sequence ID" value="MBB3112898.1"/>
    <property type="molecule type" value="Genomic_DNA"/>
</dbReference>
<evidence type="ECO:0000313" key="2">
    <source>
        <dbReference type="Proteomes" id="UP000570361"/>
    </source>
</evidence>
<reference evidence="1 2" key="1">
    <citation type="submission" date="2020-08" db="EMBL/GenBank/DDBJ databases">
        <title>Genomic Encyclopedia of Type Strains, Phase III (KMG-III): the genomes of soil and plant-associated and newly described type strains.</title>
        <authorList>
            <person name="Whitman W."/>
        </authorList>
    </citation>
    <scope>NUCLEOTIDE SEQUENCE [LARGE SCALE GENOMIC DNA]</scope>
    <source>
        <strain evidence="1 2">CECT 5862</strain>
    </source>
</reference>